<dbReference type="EMBL" id="FNAV01000010">
    <property type="protein sequence ID" value="SDE96585.1"/>
    <property type="molecule type" value="Genomic_DNA"/>
</dbReference>
<evidence type="ECO:0000256" key="1">
    <source>
        <dbReference type="SAM" id="Phobius"/>
    </source>
</evidence>
<name>A0A1G7H874_9RHOB</name>
<feature type="transmembrane region" description="Helical" evidence="1">
    <location>
        <begin position="60"/>
        <end position="78"/>
    </location>
</feature>
<feature type="transmembrane region" description="Helical" evidence="1">
    <location>
        <begin position="90"/>
        <end position="111"/>
    </location>
</feature>
<keyword evidence="3" id="KW-1185">Reference proteome</keyword>
<evidence type="ECO:0000313" key="3">
    <source>
        <dbReference type="Proteomes" id="UP000198994"/>
    </source>
</evidence>
<evidence type="ECO:0008006" key="4">
    <source>
        <dbReference type="Google" id="ProtNLM"/>
    </source>
</evidence>
<dbReference type="Proteomes" id="UP000198994">
    <property type="component" value="Unassembled WGS sequence"/>
</dbReference>
<gene>
    <name evidence="2" type="ORF">SAMN04488105_110126</name>
</gene>
<feature type="transmembrane region" description="Helical" evidence="1">
    <location>
        <begin position="38"/>
        <end position="55"/>
    </location>
</feature>
<dbReference type="OrthoDB" id="582407at2"/>
<dbReference type="STRING" id="282683.SAMN04488105_110126"/>
<proteinExistence type="predicted"/>
<protein>
    <recommendedName>
        <fullName evidence="4">VanZ like family protein</fullName>
    </recommendedName>
</protein>
<organism evidence="2 3">
    <name type="scientific">Salipiger thiooxidans</name>
    <dbReference type="NCBI Taxonomy" id="282683"/>
    <lineage>
        <taxon>Bacteria</taxon>
        <taxon>Pseudomonadati</taxon>
        <taxon>Pseudomonadota</taxon>
        <taxon>Alphaproteobacteria</taxon>
        <taxon>Rhodobacterales</taxon>
        <taxon>Roseobacteraceae</taxon>
        <taxon>Salipiger</taxon>
    </lineage>
</organism>
<dbReference type="AlphaFoldDB" id="A0A1G7H874"/>
<evidence type="ECO:0000313" key="2">
    <source>
        <dbReference type="EMBL" id="SDE96585.1"/>
    </source>
</evidence>
<sequence>MTRTSLFTAALTLLLILTVTYLTVGPRVVPGDALSGDKVQHALGFGAIVFPAAVFRPRWLWSLVPAVAIFGGVIEIVQMSVGRDGELADWLADLVGLALATGFGAAVRAAFFRTVSRA</sequence>
<dbReference type="RefSeq" id="WP_089961067.1">
    <property type="nucleotide sequence ID" value="NZ_FNAV01000010.1"/>
</dbReference>
<reference evidence="3" key="1">
    <citation type="submission" date="2016-10" db="EMBL/GenBank/DDBJ databases">
        <authorList>
            <person name="Varghese N."/>
            <person name="Submissions S."/>
        </authorList>
    </citation>
    <scope>NUCLEOTIDE SEQUENCE [LARGE SCALE GENOMIC DNA]</scope>
    <source>
        <strain evidence="3">DSM 10146</strain>
    </source>
</reference>
<keyword evidence="1" id="KW-1133">Transmembrane helix</keyword>
<keyword evidence="1" id="KW-0472">Membrane</keyword>
<keyword evidence="1" id="KW-0812">Transmembrane</keyword>
<accession>A0A1G7H874</accession>